<proteinExistence type="inferred from homology"/>
<evidence type="ECO:0000256" key="4">
    <source>
        <dbReference type="ARBA" id="ARBA00022989"/>
    </source>
</evidence>
<accession>A0A1J1DVN3</accession>
<organism evidence="10 11">
    <name type="scientific">Candidatus Desulfovibrio trichonymphae</name>
    <dbReference type="NCBI Taxonomy" id="1725232"/>
    <lineage>
        <taxon>Bacteria</taxon>
        <taxon>Pseudomonadati</taxon>
        <taxon>Thermodesulfobacteriota</taxon>
        <taxon>Desulfovibrionia</taxon>
        <taxon>Desulfovibrionales</taxon>
        <taxon>Desulfovibrionaceae</taxon>
        <taxon>Desulfovibrio</taxon>
    </lineage>
</organism>
<dbReference type="GO" id="GO:0022857">
    <property type="term" value="F:transmembrane transporter activity"/>
    <property type="evidence" value="ECO:0007669"/>
    <property type="project" value="TreeGrafter"/>
</dbReference>
<comment type="subcellular location">
    <subcellularLocation>
        <location evidence="1">Cell membrane</location>
        <topology evidence="1">Multi-pass membrane protein</topology>
    </subcellularLocation>
</comment>
<feature type="domain" description="ABC3 transporter permease C-terminal" evidence="8">
    <location>
        <begin position="258"/>
        <end position="369"/>
    </location>
</feature>
<name>A0A1J1DVN3_9BACT</name>
<dbReference type="InterPro" id="IPR025857">
    <property type="entry name" value="MacB_PCD"/>
</dbReference>
<evidence type="ECO:0000256" key="3">
    <source>
        <dbReference type="ARBA" id="ARBA00022692"/>
    </source>
</evidence>
<dbReference type="PANTHER" id="PTHR30572:SF4">
    <property type="entry name" value="ABC TRANSPORTER PERMEASE YTRF"/>
    <property type="match status" value="1"/>
</dbReference>
<dbReference type="KEGG" id="dtr:RSDT_0412"/>
<sequence>MARHAMFFKIVVSSLIRRRSRMLVALLAVVIGATVFLGMGAVYYDIPRQMGREFRSYGANLIFVSSGSNSILSLDDAKQAIEMLPADKLVGASPFRYETMYYNMQGLTVAGADFSAVKKTSPYWQIQGEWPQKDDEILIGTDIAEHTRQYAGSFITVEILPPRGGKFVKELKISGVVRTGGAEDGFVFMPMAGLEVLMGTSGTANVVEISIVAAGEEIFRLAEEIQAKVPGITPRLVKRIADSETTVLSKLQVLVCLVTGVVLFLTMICVGTTMMTVVMERSREIGLKKAIGAGNRAIIAEFMGEGITLALGGWLLGTGSGYFFAQVVSMSVFSREVALPFFLVLLTLGASLAVTVSASLIPVAMATDVEPAVVLRGE</sequence>
<feature type="transmembrane region" description="Helical" evidence="7">
    <location>
        <begin position="251"/>
        <end position="278"/>
    </location>
</feature>
<keyword evidence="11" id="KW-1185">Reference proteome</keyword>
<feature type="transmembrane region" description="Helical" evidence="7">
    <location>
        <begin position="337"/>
        <end position="361"/>
    </location>
</feature>
<dbReference type="RefSeq" id="WP_096399452.1">
    <property type="nucleotide sequence ID" value="NZ_AP017368.1"/>
</dbReference>
<feature type="domain" description="MacB-like periplasmic core" evidence="9">
    <location>
        <begin position="23"/>
        <end position="226"/>
    </location>
</feature>
<keyword evidence="5 7" id="KW-0472">Membrane</keyword>
<dbReference type="Pfam" id="PF02687">
    <property type="entry name" value="FtsX"/>
    <property type="match status" value="1"/>
</dbReference>
<dbReference type="GO" id="GO:0005886">
    <property type="term" value="C:plasma membrane"/>
    <property type="evidence" value="ECO:0007669"/>
    <property type="project" value="UniProtKB-SubCell"/>
</dbReference>
<dbReference type="AlphaFoldDB" id="A0A1J1DVN3"/>
<feature type="transmembrane region" description="Helical" evidence="7">
    <location>
        <begin position="298"/>
        <end position="317"/>
    </location>
</feature>
<gene>
    <name evidence="10" type="ORF">RSDT_0412</name>
</gene>
<evidence type="ECO:0000256" key="7">
    <source>
        <dbReference type="SAM" id="Phobius"/>
    </source>
</evidence>
<dbReference type="EMBL" id="AP017368">
    <property type="protein sequence ID" value="BAV91924.1"/>
    <property type="molecule type" value="Genomic_DNA"/>
</dbReference>
<evidence type="ECO:0000256" key="2">
    <source>
        <dbReference type="ARBA" id="ARBA00022475"/>
    </source>
</evidence>
<evidence type="ECO:0000256" key="1">
    <source>
        <dbReference type="ARBA" id="ARBA00004651"/>
    </source>
</evidence>
<evidence type="ECO:0000256" key="5">
    <source>
        <dbReference type="ARBA" id="ARBA00023136"/>
    </source>
</evidence>
<reference evidence="10 11" key="1">
    <citation type="journal article" date="2017" name="ISME J.">
        <title>Genome of 'Ca. Desulfovibrio trichonymphae', an H2-oxidizing bacterium in a tripartite symbiotic system within a protist cell in the termite gut.</title>
        <authorList>
            <person name="Kuwahara H."/>
            <person name="Yuki M."/>
            <person name="Izawa K."/>
            <person name="Ohkuma M."/>
            <person name="Hongoh Y."/>
        </authorList>
    </citation>
    <scope>NUCLEOTIDE SEQUENCE [LARGE SCALE GENOMIC DNA]</scope>
    <source>
        <strain evidence="10 11">Rs-N31</strain>
    </source>
</reference>
<keyword evidence="3 7" id="KW-0812">Transmembrane</keyword>
<dbReference type="Pfam" id="PF12704">
    <property type="entry name" value="MacB_PCD"/>
    <property type="match status" value="1"/>
</dbReference>
<evidence type="ECO:0000259" key="8">
    <source>
        <dbReference type="Pfam" id="PF02687"/>
    </source>
</evidence>
<dbReference type="Proteomes" id="UP000242645">
    <property type="component" value="Chromosome"/>
</dbReference>
<dbReference type="InterPro" id="IPR003838">
    <property type="entry name" value="ABC3_permease_C"/>
</dbReference>
<evidence type="ECO:0000259" key="9">
    <source>
        <dbReference type="Pfam" id="PF12704"/>
    </source>
</evidence>
<evidence type="ECO:0000313" key="10">
    <source>
        <dbReference type="EMBL" id="BAV91924.1"/>
    </source>
</evidence>
<comment type="similarity">
    <text evidence="6">Belongs to the ABC-4 integral membrane protein family.</text>
</comment>
<dbReference type="InterPro" id="IPR050250">
    <property type="entry name" value="Macrolide_Exporter_MacB"/>
</dbReference>
<keyword evidence="4 7" id="KW-1133">Transmembrane helix</keyword>
<keyword evidence="2" id="KW-1003">Cell membrane</keyword>
<evidence type="ECO:0000313" key="11">
    <source>
        <dbReference type="Proteomes" id="UP000242645"/>
    </source>
</evidence>
<protein>
    <submittedName>
        <fullName evidence="10">ABC efflux transporter permease</fullName>
    </submittedName>
</protein>
<evidence type="ECO:0000256" key="6">
    <source>
        <dbReference type="ARBA" id="ARBA00038076"/>
    </source>
</evidence>
<dbReference type="OrthoDB" id="9802264at2"/>
<dbReference type="PANTHER" id="PTHR30572">
    <property type="entry name" value="MEMBRANE COMPONENT OF TRANSPORTER-RELATED"/>
    <property type="match status" value="1"/>
</dbReference>